<dbReference type="PANTHER" id="PTHR30458">
    <property type="entry name" value="PHENYLACETIC ACID DEGRADATION PROTEIN PAA"/>
    <property type="match status" value="1"/>
</dbReference>
<evidence type="ECO:0000313" key="1">
    <source>
        <dbReference type="EMBL" id="ADU48698.1"/>
    </source>
</evidence>
<dbReference type="InterPro" id="IPR011882">
    <property type="entry name" value="PaaC"/>
</dbReference>
<proteinExistence type="predicted"/>
<reference evidence="1 2" key="1">
    <citation type="journal article" date="2010" name="Stand. Genomic Sci.">
        <title>Complete genome sequence of Intrasporangium calvum type strain (7 KIP).</title>
        <authorList>
            <person name="Del Rio T.G."/>
            <person name="Chertkov O."/>
            <person name="Yasawong M."/>
            <person name="Lucas S."/>
            <person name="Deshpande S."/>
            <person name="Cheng J.F."/>
            <person name="Detter C."/>
            <person name="Tapia R."/>
            <person name="Han C."/>
            <person name="Goodwin L."/>
            <person name="Pitluck S."/>
            <person name="Liolios K."/>
            <person name="Ivanova N."/>
            <person name="Mavromatis K."/>
            <person name="Pati A."/>
            <person name="Chen A."/>
            <person name="Palaniappan K."/>
            <person name="Land M."/>
            <person name="Hauser L."/>
            <person name="Chang Y.J."/>
            <person name="Jeffries C.D."/>
            <person name="Rohde M."/>
            <person name="Pukall R."/>
            <person name="Sikorski J."/>
            <person name="Goker M."/>
            <person name="Woyke T."/>
            <person name="Bristow J."/>
            <person name="Eisen J.A."/>
            <person name="Markowitz V."/>
            <person name="Hugenholtz P."/>
            <person name="Kyrpides N.C."/>
            <person name="Klenk H.P."/>
            <person name="Lapidus A."/>
        </authorList>
    </citation>
    <scope>NUCLEOTIDE SEQUENCE [LARGE SCALE GENOMIC DNA]</scope>
    <source>
        <strain evidence="2">ATCC 23552 / DSM 43043 / JCM 3097 / NBRC 12989 / 7 KIP</strain>
    </source>
</reference>
<dbReference type="STRING" id="710696.Intca_2189"/>
<dbReference type="AlphaFoldDB" id="E6SE50"/>
<dbReference type="InterPro" id="IPR012347">
    <property type="entry name" value="Ferritin-like"/>
</dbReference>
<gene>
    <name evidence="1" type="ordered locus">Intca_2189</name>
</gene>
<dbReference type="Proteomes" id="UP000008914">
    <property type="component" value="Chromosome"/>
</dbReference>
<dbReference type="eggNOG" id="COG3396">
    <property type="taxonomic scope" value="Bacteria"/>
</dbReference>
<evidence type="ECO:0000313" key="2">
    <source>
        <dbReference type="Proteomes" id="UP000008914"/>
    </source>
</evidence>
<dbReference type="InterPro" id="IPR052703">
    <property type="entry name" value="Aromatic_CoA_ox/epox"/>
</dbReference>
<dbReference type="GO" id="GO:0010124">
    <property type="term" value="P:phenylacetate catabolic process"/>
    <property type="evidence" value="ECO:0007669"/>
    <property type="project" value="InterPro"/>
</dbReference>
<dbReference type="PIRSF" id="PIRSF037834">
    <property type="entry name" value="PA_CoA_Oase3"/>
    <property type="match status" value="1"/>
</dbReference>
<dbReference type="KEGG" id="ica:Intca_2189"/>
<dbReference type="PANTHER" id="PTHR30458:SF0">
    <property type="entry name" value="1,2-PHENYLACETYL-COA EPOXIDASE, SUBUNIT C"/>
    <property type="match status" value="1"/>
</dbReference>
<sequence>MAAHPSSAAYVLGLADDAMVYAQRLGEWMTNAPQLEEDMALGNIALDLLGQARALYPHVGSLDGTGRSEDDFAMLRDERDWRNVHLVEQERGDFGQEMARLLWFSTYQRELYAALLGSSDPVLSGVAGKALKEVRYHGDHAALWVVRLGDGTEESHRRMQAGLDGVLPYLPELFFDDDASVAAAAAGIGVRPSSLHETVTSQVAAVCEEATLDLLAPSWRARGGRAGIHSKPMGYLLAEMQHIARSHPGATW</sequence>
<dbReference type="InterPro" id="IPR007814">
    <property type="entry name" value="PaaA_PaaC"/>
</dbReference>
<organism evidence="1 2">
    <name type="scientific">Intrasporangium calvum (strain ATCC 23552 / DSM 43043 / JCM 3097 / NBRC 12989 / NCIMB 10167 / NRRL B-3866 / 7 KIP)</name>
    <dbReference type="NCBI Taxonomy" id="710696"/>
    <lineage>
        <taxon>Bacteria</taxon>
        <taxon>Bacillati</taxon>
        <taxon>Actinomycetota</taxon>
        <taxon>Actinomycetes</taxon>
        <taxon>Micrococcales</taxon>
        <taxon>Intrasporangiaceae</taxon>
        <taxon>Intrasporangium</taxon>
    </lineage>
</organism>
<dbReference type="NCBIfam" id="TIGR02158">
    <property type="entry name" value="PA_CoA_Oxy3"/>
    <property type="match status" value="1"/>
</dbReference>
<dbReference type="SUPFAM" id="SSF47240">
    <property type="entry name" value="Ferritin-like"/>
    <property type="match status" value="1"/>
</dbReference>
<dbReference type="Pfam" id="PF05138">
    <property type="entry name" value="PaaA_PaaC"/>
    <property type="match status" value="1"/>
</dbReference>
<accession>E6SE50</accession>
<protein>
    <submittedName>
        <fullName evidence="1">Phenylacetate-CoA oxygenase, PaaI subunit</fullName>
    </submittedName>
</protein>
<dbReference type="EMBL" id="CP002343">
    <property type="protein sequence ID" value="ADU48698.1"/>
    <property type="molecule type" value="Genomic_DNA"/>
</dbReference>
<dbReference type="InterPro" id="IPR009078">
    <property type="entry name" value="Ferritin-like_SF"/>
</dbReference>
<name>E6SE50_INTC7</name>
<dbReference type="GO" id="GO:0005829">
    <property type="term" value="C:cytosol"/>
    <property type="evidence" value="ECO:0007669"/>
    <property type="project" value="TreeGrafter"/>
</dbReference>
<dbReference type="RefSeq" id="WP_013493013.1">
    <property type="nucleotide sequence ID" value="NC_014830.1"/>
</dbReference>
<dbReference type="Gene3D" id="1.20.1260.10">
    <property type="match status" value="1"/>
</dbReference>
<keyword evidence="2" id="KW-1185">Reference proteome</keyword>
<dbReference type="HOGENOM" id="CLU_070585_0_0_11"/>